<evidence type="ECO:0000256" key="2">
    <source>
        <dbReference type="ARBA" id="ARBA00005879"/>
    </source>
</evidence>
<name>A0AA35UVY3_METCP</name>
<dbReference type="InterPro" id="IPR006364">
    <property type="entry name" value="CobI/CbiL/CobIJ_dom"/>
</dbReference>
<dbReference type="InterPro" id="IPR012382">
    <property type="entry name" value="CobI/CbiL"/>
</dbReference>
<keyword evidence="3" id="KW-0169">Cobalamin biosynthesis</keyword>
<dbReference type="EMBL" id="OX458332">
    <property type="protein sequence ID" value="CAI8840145.1"/>
    <property type="molecule type" value="Genomic_DNA"/>
</dbReference>
<dbReference type="AlphaFoldDB" id="A0AA35UVY3"/>
<dbReference type="GO" id="GO:0043781">
    <property type="term" value="F:cobalt-factor II C20-methyltransferase activity"/>
    <property type="evidence" value="ECO:0007669"/>
    <property type="project" value="UniProtKB-EC"/>
</dbReference>
<protein>
    <submittedName>
        <fullName evidence="9">Precorrin-2/cobalt-factor-2 C20-methyltransferase</fullName>
        <ecNumber evidence="9">2.1.1.130</ecNumber>
        <ecNumber evidence="9">2.1.1.151</ecNumber>
    </submittedName>
</protein>
<dbReference type="NCBIfam" id="TIGR01467">
    <property type="entry name" value="cobI_cbiL"/>
    <property type="match status" value="1"/>
</dbReference>
<comment type="similarity">
    <text evidence="2 7">Belongs to the precorrin methyltransferase family.</text>
</comment>
<evidence type="ECO:0000256" key="5">
    <source>
        <dbReference type="ARBA" id="ARBA00022679"/>
    </source>
</evidence>
<dbReference type="GO" id="GO:0032259">
    <property type="term" value="P:methylation"/>
    <property type="evidence" value="ECO:0007669"/>
    <property type="project" value="UniProtKB-KW"/>
</dbReference>
<keyword evidence="6" id="KW-0949">S-adenosyl-L-methionine</keyword>
<dbReference type="EC" id="2.1.1.151" evidence="9"/>
<organism evidence="9 10">
    <name type="scientific">Methylococcus capsulatus</name>
    <dbReference type="NCBI Taxonomy" id="414"/>
    <lineage>
        <taxon>Bacteria</taxon>
        <taxon>Pseudomonadati</taxon>
        <taxon>Pseudomonadota</taxon>
        <taxon>Gammaproteobacteria</taxon>
        <taxon>Methylococcales</taxon>
        <taxon>Methylococcaceae</taxon>
        <taxon>Methylococcus</taxon>
    </lineage>
</organism>
<dbReference type="Gene3D" id="3.30.950.10">
    <property type="entry name" value="Methyltransferase, Cobalt-precorrin-4 Transmethylase, Domain 2"/>
    <property type="match status" value="1"/>
</dbReference>
<dbReference type="InterPro" id="IPR000878">
    <property type="entry name" value="4pyrrol_Mease"/>
</dbReference>
<evidence type="ECO:0000256" key="4">
    <source>
        <dbReference type="ARBA" id="ARBA00022603"/>
    </source>
</evidence>
<dbReference type="InterPro" id="IPR035996">
    <property type="entry name" value="4pyrrol_Methylase_sf"/>
</dbReference>
<dbReference type="GO" id="GO:0009236">
    <property type="term" value="P:cobalamin biosynthetic process"/>
    <property type="evidence" value="ECO:0007669"/>
    <property type="project" value="UniProtKB-UniRule"/>
</dbReference>
<proteinExistence type="inferred from homology"/>
<dbReference type="SUPFAM" id="SSF53790">
    <property type="entry name" value="Tetrapyrrole methylase"/>
    <property type="match status" value="1"/>
</dbReference>
<feature type="domain" description="Tetrapyrrole methylase" evidence="8">
    <location>
        <begin position="28"/>
        <end position="239"/>
    </location>
</feature>
<dbReference type="Proteomes" id="UP001158598">
    <property type="component" value="Chromosome"/>
</dbReference>
<dbReference type="InterPro" id="IPR014777">
    <property type="entry name" value="4pyrrole_Mease_sub1"/>
</dbReference>
<sequence length="277" mass="30498">MVHEDSEHRATQQSDCAVASHTRSQGRLFGVSLGPGDPGLITRRAFELLQRTDAHWSYPVRKKGADSFALQIALEAGLALPAEHTPLVFPMTHDPEILAGYWLRAAETVLARLREGRDVLFLAEGDVSTYSTFIHLARTVRALESGIAVESIAGVPSFNAAAARLGMPLADSDETVAIVPAGYGIELIERLLDDFDTLVLLKVKPLLDDILDLLERRGLLPHAAFVEKAGTPAERVERDVARLRGEKVNYLSLLLVKNPERPRGELRRGCRKKREDA</sequence>
<keyword evidence="5 9" id="KW-0808">Transferase</keyword>
<dbReference type="EC" id="2.1.1.130" evidence="9"/>
<evidence type="ECO:0000256" key="6">
    <source>
        <dbReference type="ARBA" id="ARBA00022691"/>
    </source>
</evidence>
<evidence type="ECO:0000256" key="7">
    <source>
        <dbReference type="PIRNR" id="PIRNR036427"/>
    </source>
</evidence>
<evidence type="ECO:0000313" key="9">
    <source>
        <dbReference type="EMBL" id="CAI8840145.1"/>
    </source>
</evidence>
<dbReference type="PIRSF" id="PIRSF036427">
    <property type="entry name" value="Precrrn-2_mtase"/>
    <property type="match status" value="1"/>
</dbReference>
<reference evidence="9" key="1">
    <citation type="submission" date="2023-03" db="EMBL/GenBank/DDBJ databases">
        <authorList>
            <person name="Pearce D."/>
        </authorList>
    </citation>
    <scope>NUCLEOTIDE SEQUENCE</scope>
    <source>
        <strain evidence="9">Mc</strain>
    </source>
</reference>
<dbReference type="CDD" id="cd11645">
    <property type="entry name" value="Precorrin_2_C20_MT"/>
    <property type="match status" value="1"/>
</dbReference>
<dbReference type="GO" id="GO:0030788">
    <property type="term" value="F:precorrin-2 C20-methyltransferase activity"/>
    <property type="evidence" value="ECO:0007669"/>
    <property type="project" value="UniProtKB-EC"/>
</dbReference>
<evidence type="ECO:0000256" key="3">
    <source>
        <dbReference type="ARBA" id="ARBA00022573"/>
    </source>
</evidence>
<comment type="pathway">
    <text evidence="1">Cofactor biosynthesis; adenosylcobalamin biosynthesis.</text>
</comment>
<dbReference type="RefSeq" id="WP_282213246.1">
    <property type="nucleotide sequence ID" value="NZ_OX458332.1"/>
</dbReference>
<dbReference type="InterPro" id="IPR014776">
    <property type="entry name" value="4pyrrole_Mease_sub2"/>
</dbReference>
<dbReference type="PANTHER" id="PTHR43467:SF2">
    <property type="entry name" value="COBALT-PRECORRIN-2 C(20)-METHYLTRANSFERASE"/>
    <property type="match status" value="1"/>
</dbReference>
<evidence type="ECO:0000256" key="1">
    <source>
        <dbReference type="ARBA" id="ARBA00004953"/>
    </source>
</evidence>
<keyword evidence="4 9" id="KW-0489">Methyltransferase</keyword>
<evidence type="ECO:0000259" key="8">
    <source>
        <dbReference type="Pfam" id="PF00590"/>
    </source>
</evidence>
<dbReference type="Gene3D" id="3.40.1010.10">
    <property type="entry name" value="Cobalt-precorrin-4 Transmethylase, Domain 1"/>
    <property type="match status" value="1"/>
</dbReference>
<evidence type="ECO:0000313" key="10">
    <source>
        <dbReference type="Proteomes" id="UP001158598"/>
    </source>
</evidence>
<gene>
    <name evidence="9" type="ORF">MCNOR_2300</name>
</gene>
<accession>A0AA35UVY3</accession>
<dbReference type="Pfam" id="PF00590">
    <property type="entry name" value="TP_methylase"/>
    <property type="match status" value="1"/>
</dbReference>
<dbReference type="PANTHER" id="PTHR43467">
    <property type="entry name" value="COBALT-PRECORRIN-2 C(20)-METHYLTRANSFERASE"/>
    <property type="match status" value="1"/>
</dbReference>